<comment type="caution">
    <text evidence="1">The sequence shown here is derived from an EMBL/GenBank/DDBJ whole genome shotgun (WGS) entry which is preliminary data.</text>
</comment>
<dbReference type="EMBL" id="BTPD01000011">
    <property type="protein sequence ID" value="GMQ30716.1"/>
    <property type="molecule type" value="Genomic_DNA"/>
</dbReference>
<organism evidence="1 2">
    <name type="scientific">Algoriphagus confluentis</name>
    <dbReference type="NCBI Taxonomy" id="1697556"/>
    <lineage>
        <taxon>Bacteria</taxon>
        <taxon>Pseudomonadati</taxon>
        <taxon>Bacteroidota</taxon>
        <taxon>Cytophagia</taxon>
        <taxon>Cytophagales</taxon>
        <taxon>Cyclobacteriaceae</taxon>
        <taxon>Algoriphagus</taxon>
    </lineage>
</organism>
<protein>
    <submittedName>
        <fullName evidence="1">Uncharacterized protein</fullName>
    </submittedName>
</protein>
<proteinExistence type="predicted"/>
<sequence length="125" mass="14308">MRLRSRPKPDWCRQSYILLTAPRRSTSPFRGFAKIQESMLEGVPKGYWKDGLTLHQQEAKPLGSNVKSLQNYLSKPSKSFQEASQMANKRHLKEKQTPFLKSLSNQPFESEMIGVSLPNSVFQVP</sequence>
<evidence type="ECO:0000313" key="2">
    <source>
        <dbReference type="Proteomes" id="UP001338309"/>
    </source>
</evidence>
<gene>
    <name evidence="1" type="ORF">Aconfl_33590</name>
</gene>
<evidence type="ECO:0000313" key="1">
    <source>
        <dbReference type="EMBL" id="GMQ30716.1"/>
    </source>
</evidence>
<dbReference type="Proteomes" id="UP001338309">
    <property type="component" value="Unassembled WGS sequence"/>
</dbReference>
<keyword evidence="2" id="KW-1185">Reference proteome</keyword>
<accession>A0ABQ6PS03</accession>
<name>A0ABQ6PS03_9BACT</name>
<reference evidence="1 2" key="1">
    <citation type="submission" date="2023-08" db="EMBL/GenBank/DDBJ databases">
        <title>Draft genome sequence of Algoriphagus confluentis.</title>
        <authorList>
            <person name="Takatani N."/>
            <person name="Hosokawa M."/>
            <person name="Sawabe T."/>
        </authorList>
    </citation>
    <scope>NUCLEOTIDE SEQUENCE [LARGE SCALE GENOMIC DNA]</scope>
    <source>
        <strain evidence="1 2">NBRC 111222</strain>
    </source>
</reference>